<dbReference type="AlphaFoldDB" id="A0A9P7FZW9"/>
<feature type="transmembrane region" description="Helical" evidence="10">
    <location>
        <begin position="211"/>
        <end position="234"/>
    </location>
</feature>
<feature type="transmembrane region" description="Helical" evidence="10">
    <location>
        <begin position="179"/>
        <end position="199"/>
    </location>
</feature>
<evidence type="ECO:0000256" key="7">
    <source>
        <dbReference type="ARBA" id="ARBA00035120"/>
    </source>
</evidence>
<keyword evidence="12" id="KW-1185">Reference proteome</keyword>
<evidence type="ECO:0000313" key="11">
    <source>
        <dbReference type="EMBL" id="KAG5638197.1"/>
    </source>
</evidence>
<feature type="transmembrane region" description="Helical" evidence="10">
    <location>
        <begin position="66"/>
        <end position="86"/>
    </location>
</feature>
<feature type="transmembrane region" description="Helical" evidence="10">
    <location>
        <begin position="240"/>
        <end position="259"/>
    </location>
</feature>
<evidence type="ECO:0000256" key="4">
    <source>
        <dbReference type="ARBA" id="ARBA00022692"/>
    </source>
</evidence>
<reference evidence="11" key="1">
    <citation type="submission" date="2021-02" db="EMBL/GenBank/DDBJ databases">
        <authorList>
            <person name="Nieuwenhuis M."/>
            <person name="Van De Peppel L.J.J."/>
        </authorList>
    </citation>
    <scope>NUCLEOTIDE SEQUENCE</scope>
    <source>
        <strain evidence="11">D49</strain>
    </source>
</reference>
<sequence length="369" mass="40156">MDLDHKDPPGGLPTALRRTNTLTRRIPTSPQTEDEPTQSEVQSLESIEQPPSEVSQHLERKPTGPFSIHVLALLIPFSIFGALARLGLDGLANYQGRAIFPLAYAQGVGCFVMGFVVGLKEPFGRFYPPLYTALTTGFCGSLTTFSGWQLDVFNSWVDAGQYQHGGLRNFVDGVGKSTFTLAISMASISFGLQLGSVMYPFFPSLAPPNQAVCYIITTICILAYAAVFATYFLMDPDFRHQATAALLFAYPGALTRYTLSVLLNTRLQTIPLGTFLANSIGTALLGGFNVLQNKSYPVSPSACSLLQGLLDGYCGCLTTVSTFVVEARGLAMRRGVRYALFIWAWQLAKVPRLEMIGVTNTSFIDIDNV</sequence>
<reference evidence="11" key="2">
    <citation type="submission" date="2021-10" db="EMBL/GenBank/DDBJ databases">
        <title>Phylogenomics reveals ancestral predisposition of the termite-cultivated fungus Termitomyces towards a domesticated lifestyle.</title>
        <authorList>
            <person name="Auxier B."/>
            <person name="Grum-Grzhimaylo A."/>
            <person name="Cardenas M.E."/>
            <person name="Lodge J.D."/>
            <person name="Laessoe T."/>
            <person name="Pedersen O."/>
            <person name="Smith M.E."/>
            <person name="Kuyper T.W."/>
            <person name="Franco-Molano E.A."/>
            <person name="Baroni T.J."/>
            <person name="Aanen D.K."/>
        </authorList>
    </citation>
    <scope>NUCLEOTIDE SEQUENCE</scope>
    <source>
        <strain evidence="11">D49</strain>
    </source>
</reference>
<evidence type="ECO:0000256" key="1">
    <source>
        <dbReference type="ARBA" id="ARBA00002598"/>
    </source>
</evidence>
<proteinExistence type="inferred from homology"/>
<gene>
    <name evidence="11" type="ORF">H0H81_001294</name>
</gene>
<dbReference type="InterPro" id="IPR003691">
    <property type="entry name" value="FluC"/>
</dbReference>
<feature type="region of interest" description="Disordered" evidence="9">
    <location>
        <begin position="1"/>
        <end position="59"/>
    </location>
</feature>
<dbReference type="OrthoDB" id="409792at2759"/>
<comment type="catalytic activity">
    <reaction evidence="8">
        <text>fluoride(in) = fluoride(out)</text>
        <dbReference type="Rhea" id="RHEA:76159"/>
        <dbReference type="ChEBI" id="CHEBI:17051"/>
    </reaction>
    <physiologicalReaction direction="left-to-right" evidence="8">
        <dbReference type="Rhea" id="RHEA:76160"/>
    </physiologicalReaction>
</comment>
<comment type="function">
    <text evidence="1">Fluoride channel required for the rapid expulsion of cytoplasmic fluoride.</text>
</comment>
<feature type="compositionally biased region" description="Low complexity" evidence="9">
    <location>
        <begin position="12"/>
        <end position="25"/>
    </location>
</feature>
<keyword evidence="4 10" id="KW-0812">Transmembrane</keyword>
<name>A0A9P7FZW9_9AGAR</name>
<evidence type="ECO:0000256" key="2">
    <source>
        <dbReference type="ARBA" id="ARBA00004651"/>
    </source>
</evidence>
<evidence type="ECO:0000313" key="12">
    <source>
        <dbReference type="Proteomes" id="UP000717328"/>
    </source>
</evidence>
<evidence type="ECO:0000256" key="5">
    <source>
        <dbReference type="ARBA" id="ARBA00022989"/>
    </source>
</evidence>
<feature type="transmembrane region" description="Helical" evidence="10">
    <location>
        <begin position="130"/>
        <end position="148"/>
    </location>
</feature>
<dbReference type="Proteomes" id="UP000717328">
    <property type="component" value="Unassembled WGS sequence"/>
</dbReference>
<organism evidence="11 12">
    <name type="scientific">Sphagnurus paluster</name>
    <dbReference type="NCBI Taxonomy" id="117069"/>
    <lineage>
        <taxon>Eukaryota</taxon>
        <taxon>Fungi</taxon>
        <taxon>Dikarya</taxon>
        <taxon>Basidiomycota</taxon>
        <taxon>Agaricomycotina</taxon>
        <taxon>Agaricomycetes</taxon>
        <taxon>Agaricomycetidae</taxon>
        <taxon>Agaricales</taxon>
        <taxon>Tricholomatineae</taxon>
        <taxon>Lyophyllaceae</taxon>
        <taxon>Sphagnurus</taxon>
    </lineage>
</organism>
<dbReference type="PANTHER" id="PTHR28259:SF1">
    <property type="entry name" value="FLUORIDE EXPORT PROTEIN 1-RELATED"/>
    <property type="match status" value="1"/>
</dbReference>
<dbReference type="GO" id="GO:1903425">
    <property type="term" value="F:fluoride transmembrane transporter activity"/>
    <property type="evidence" value="ECO:0007669"/>
    <property type="project" value="TreeGrafter"/>
</dbReference>
<evidence type="ECO:0000256" key="6">
    <source>
        <dbReference type="ARBA" id="ARBA00023136"/>
    </source>
</evidence>
<evidence type="ECO:0000256" key="10">
    <source>
        <dbReference type="SAM" id="Phobius"/>
    </source>
</evidence>
<keyword evidence="5 10" id="KW-1133">Transmembrane helix</keyword>
<dbReference type="Pfam" id="PF02537">
    <property type="entry name" value="CRCB"/>
    <property type="match status" value="2"/>
</dbReference>
<evidence type="ECO:0000256" key="8">
    <source>
        <dbReference type="ARBA" id="ARBA00035585"/>
    </source>
</evidence>
<dbReference type="EMBL" id="JABCKI010005775">
    <property type="protein sequence ID" value="KAG5638197.1"/>
    <property type="molecule type" value="Genomic_DNA"/>
</dbReference>
<feature type="transmembrane region" description="Helical" evidence="10">
    <location>
        <begin position="98"/>
        <end position="118"/>
    </location>
</feature>
<feature type="transmembrane region" description="Helical" evidence="10">
    <location>
        <begin position="271"/>
        <end position="291"/>
    </location>
</feature>
<comment type="similarity">
    <text evidence="7">Belongs to the fluoride channel Fluc/FEX (TC 1.A.43) family.</text>
</comment>
<dbReference type="GO" id="GO:0005886">
    <property type="term" value="C:plasma membrane"/>
    <property type="evidence" value="ECO:0007669"/>
    <property type="project" value="UniProtKB-SubCell"/>
</dbReference>
<keyword evidence="3" id="KW-1003">Cell membrane</keyword>
<evidence type="ECO:0000256" key="3">
    <source>
        <dbReference type="ARBA" id="ARBA00022475"/>
    </source>
</evidence>
<keyword evidence="6 10" id="KW-0472">Membrane</keyword>
<accession>A0A9P7FZW9</accession>
<comment type="caution">
    <text evidence="11">The sequence shown here is derived from an EMBL/GenBank/DDBJ whole genome shotgun (WGS) entry which is preliminary data.</text>
</comment>
<evidence type="ECO:0000256" key="9">
    <source>
        <dbReference type="SAM" id="MobiDB-lite"/>
    </source>
</evidence>
<protein>
    <submittedName>
        <fullName evidence="11">Uncharacterized protein</fullName>
    </submittedName>
</protein>
<comment type="subcellular location">
    <subcellularLocation>
        <location evidence="2">Cell membrane</location>
        <topology evidence="2">Multi-pass membrane protein</topology>
    </subcellularLocation>
</comment>
<dbReference type="PANTHER" id="PTHR28259">
    <property type="entry name" value="FLUORIDE EXPORT PROTEIN 1-RELATED"/>
    <property type="match status" value="1"/>
</dbReference>